<protein>
    <submittedName>
        <fullName evidence="2">MBL fold metallo-hydrolase</fullName>
    </submittedName>
</protein>
<dbReference type="InterPro" id="IPR001279">
    <property type="entry name" value="Metallo-B-lactamas"/>
</dbReference>
<evidence type="ECO:0000313" key="2">
    <source>
        <dbReference type="EMBL" id="MBD7944654.1"/>
    </source>
</evidence>
<proteinExistence type="predicted"/>
<dbReference type="EMBL" id="JACSQO010000005">
    <property type="protein sequence ID" value="MBD7944654.1"/>
    <property type="molecule type" value="Genomic_DNA"/>
</dbReference>
<evidence type="ECO:0000259" key="1">
    <source>
        <dbReference type="SMART" id="SM00849"/>
    </source>
</evidence>
<keyword evidence="3" id="KW-1185">Reference proteome</keyword>
<gene>
    <name evidence="2" type="ORF">H9650_11050</name>
</gene>
<dbReference type="PANTHER" id="PTHR42951:SF17">
    <property type="entry name" value="METALLO-BETA-LACTAMASE DOMAIN-CONTAINING PROTEIN"/>
    <property type="match status" value="1"/>
</dbReference>
<dbReference type="SUPFAM" id="SSF56281">
    <property type="entry name" value="Metallo-hydrolase/oxidoreductase"/>
    <property type="match status" value="1"/>
</dbReference>
<accession>A0ABR8RAA8</accession>
<feature type="domain" description="Metallo-beta-lactamase" evidence="1">
    <location>
        <begin position="7"/>
        <end position="191"/>
    </location>
</feature>
<evidence type="ECO:0000313" key="3">
    <source>
        <dbReference type="Proteomes" id="UP000640786"/>
    </source>
</evidence>
<dbReference type="InterPro" id="IPR036866">
    <property type="entry name" value="RibonucZ/Hydroxyglut_hydro"/>
</dbReference>
<dbReference type="Gene3D" id="3.60.15.10">
    <property type="entry name" value="Ribonuclease Z/Hydroxyacylglutathione hydrolase-like"/>
    <property type="match status" value="1"/>
</dbReference>
<dbReference type="PANTHER" id="PTHR42951">
    <property type="entry name" value="METALLO-BETA-LACTAMASE DOMAIN-CONTAINING"/>
    <property type="match status" value="1"/>
</dbReference>
<dbReference type="InterPro" id="IPR050855">
    <property type="entry name" value="NDM-1-like"/>
</dbReference>
<dbReference type="Pfam" id="PF00753">
    <property type="entry name" value="Lactamase_B"/>
    <property type="match status" value="1"/>
</dbReference>
<dbReference type="Proteomes" id="UP000640786">
    <property type="component" value="Unassembled WGS sequence"/>
</dbReference>
<sequence>MIWLVIPVQVWVVEEEDGVTLVDAGLPKMAKGILGFIEQLNAGPLKRIVLTHGHADHVGAVEHIVKGKEVPVFAHAKEIPYAEGKILYPKRKKLEQNLPNGLTQSLYELAGELQNVGSLKPVYTPGHSPGHVVYYHELDDVLLAGDLFTTRNGKLHQPMPMFTGDMKQATESGISAINDIRPKLLEVCHGKTIDNPFDGITTYINQMEKTLKAKLN</sequence>
<dbReference type="SMART" id="SM00849">
    <property type="entry name" value="Lactamase_B"/>
    <property type="match status" value="1"/>
</dbReference>
<comment type="caution">
    <text evidence="2">The sequence shown here is derived from an EMBL/GenBank/DDBJ whole genome shotgun (WGS) entry which is preliminary data.</text>
</comment>
<name>A0ABR8RAA8_9BACI</name>
<organism evidence="2 3">
    <name type="scientific">Psychrobacillus faecigallinarum</name>
    <dbReference type="NCBI Taxonomy" id="2762235"/>
    <lineage>
        <taxon>Bacteria</taxon>
        <taxon>Bacillati</taxon>
        <taxon>Bacillota</taxon>
        <taxon>Bacilli</taxon>
        <taxon>Bacillales</taxon>
        <taxon>Bacillaceae</taxon>
        <taxon>Psychrobacillus</taxon>
    </lineage>
</organism>
<dbReference type="CDD" id="cd07721">
    <property type="entry name" value="yflN-like_MBL-fold"/>
    <property type="match status" value="1"/>
</dbReference>
<reference evidence="2 3" key="1">
    <citation type="submission" date="2020-08" db="EMBL/GenBank/DDBJ databases">
        <title>A Genomic Blueprint of the Chicken Gut Microbiome.</title>
        <authorList>
            <person name="Gilroy R."/>
            <person name="Ravi A."/>
            <person name="Getino M."/>
            <person name="Pursley I."/>
            <person name="Horton D.L."/>
            <person name="Alikhan N.-F."/>
            <person name="Baker D."/>
            <person name="Gharbi K."/>
            <person name="Hall N."/>
            <person name="Watson M."/>
            <person name="Adriaenssens E.M."/>
            <person name="Foster-Nyarko E."/>
            <person name="Jarju S."/>
            <person name="Secka A."/>
            <person name="Antonio M."/>
            <person name="Oren A."/>
            <person name="Chaudhuri R."/>
            <person name="La Ragione R.M."/>
            <person name="Hildebrand F."/>
            <person name="Pallen M.J."/>
        </authorList>
    </citation>
    <scope>NUCLEOTIDE SEQUENCE [LARGE SCALE GENOMIC DNA]</scope>
    <source>
        <strain evidence="2 3">Sa2BUA9</strain>
    </source>
</reference>